<evidence type="ECO:0000313" key="2">
    <source>
        <dbReference type="EMBL" id="SEJ21825.1"/>
    </source>
</evidence>
<feature type="region of interest" description="Disordered" evidence="1">
    <location>
        <begin position="17"/>
        <end position="68"/>
    </location>
</feature>
<reference evidence="3" key="1">
    <citation type="submission" date="2016-10" db="EMBL/GenBank/DDBJ databases">
        <authorList>
            <person name="Varghese N."/>
        </authorList>
    </citation>
    <scope>NUCLEOTIDE SEQUENCE [LARGE SCALE GENOMIC DNA]</scope>
    <source>
        <strain evidence="3">DSM 24868</strain>
    </source>
</reference>
<feature type="compositionally biased region" description="Basic and acidic residues" evidence="1">
    <location>
        <begin position="17"/>
        <end position="30"/>
    </location>
</feature>
<dbReference type="EMBL" id="FNZI01000002">
    <property type="protein sequence ID" value="SEJ21825.1"/>
    <property type="molecule type" value="Genomic_DNA"/>
</dbReference>
<evidence type="ECO:0000256" key="1">
    <source>
        <dbReference type="SAM" id="MobiDB-lite"/>
    </source>
</evidence>
<dbReference type="OrthoDB" id="5148911at2"/>
<dbReference type="Proteomes" id="UP000183315">
    <property type="component" value="Unassembled WGS sequence"/>
</dbReference>
<dbReference type="RefSeq" id="WP_042213929.1">
    <property type="nucleotide sequence ID" value="NZ_BBLU01000005.1"/>
</dbReference>
<keyword evidence="3" id="KW-1185">Reference proteome</keyword>
<organism evidence="2 3">
    <name type="scientific">Demequina mangrovi</name>
    <dbReference type="NCBI Taxonomy" id="1043493"/>
    <lineage>
        <taxon>Bacteria</taxon>
        <taxon>Bacillati</taxon>
        <taxon>Actinomycetota</taxon>
        <taxon>Actinomycetes</taxon>
        <taxon>Micrococcales</taxon>
        <taxon>Demequinaceae</taxon>
        <taxon>Demequina</taxon>
    </lineage>
</organism>
<dbReference type="AlphaFoldDB" id="A0A1H6XBB8"/>
<gene>
    <name evidence="2" type="ORF">SAMN05421637_1195</name>
</gene>
<feature type="compositionally biased region" description="Acidic residues" evidence="1">
    <location>
        <begin position="31"/>
        <end position="46"/>
    </location>
</feature>
<protein>
    <submittedName>
        <fullName evidence="2">Uncharacterized protein</fullName>
    </submittedName>
</protein>
<name>A0A1H6XBB8_9MICO</name>
<accession>A0A1H6XBB8</accession>
<sequence length="68" mass="7561">MSDTYDDGTEALKKLAEEVEHERDEGRPEFDIVEEDEAEAVDDEAPADGPLEPLDPDPTEGAPETRYL</sequence>
<proteinExistence type="predicted"/>
<evidence type="ECO:0000313" key="3">
    <source>
        <dbReference type="Proteomes" id="UP000183315"/>
    </source>
</evidence>